<gene>
    <name evidence="2" type="ORF">DFR24_1853</name>
</gene>
<dbReference type="OrthoDB" id="5288472at2"/>
<evidence type="ECO:0000313" key="3">
    <source>
        <dbReference type="Proteomes" id="UP000295341"/>
    </source>
</evidence>
<dbReference type="Pfam" id="PF02538">
    <property type="entry name" value="Hydantoinase_B"/>
    <property type="match status" value="1"/>
</dbReference>
<evidence type="ECO:0000313" key="2">
    <source>
        <dbReference type="EMBL" id="TDU32456.1"/>
    </source>
</evidence>
<keyword evidence="3" id="KW-1185">Reference proteome</keyword>
<dbReference type="GO" id="GO:0017168">
    <property type="term" value="F:5-oxoprolinase (ATP-hydrolyzing) activity"/>
    <property type="evidence" value="ECO:0007669"/>
    <property type="project" value="TreeGrafter"/>
</dbReference>
<accession>A0A4S3KAK4</accession>
<feature type="domain" description="Hydantoinase B/oxoprolinase" evidence="1">
    <location>
        <begin position="53"/>
        <end position="616"/>
    </location>
</feature>
<dbReference type="InterPro" id="IPR003692">
    <property type="entry name" value="Hydantoinase_B"/>
</dbReference>
<organism evidence="2 3">
    <name type="scientific">Panacagrimonas perspica</name>
    <dbReference type="NCBI Taxonomy" id="381431"/>
    <lineage>
        <taxon>Bacteria</taxon>
        <taxon>Pseudomonadati</taxon>
        <taxon>Pseudomonadota</taxon>
        <taxon>Gammaproteobacteria</taxon>
        <taxon>Nevskiales</taxon>
        <taxon>Nevskiaceae</taxon>
        <taxon>Panacagrimonas</taxon>
    </lineage>
</organism>
<dbReference type="InterPro" id="IPR045079">
    <property type="entry name" value="Oxoprolinase-like"/>
</dbReference>
<sequence length="772" mass="86052">MNDMSVTPEDKLLLNKFLKDNQLFLIADPEIMNDHDIGPRSEEEERLLSGPSDPHLVNMVRGRILAALDEGNTMIEQMGAAPGAKWGDIVASIFTASGDLSMIAPHGVVGFAACVHYPIKYIIKYWTDEPTVGVHDGDGFIHNDPRYGGIHGTDQSCIMPVFWKGKMVCWVSCTIHEGENGATEPGGMPPSAESRYDEGLKMSPFKVIENFQLRRDLVTFLQNMVRDPKLQLEDMKVKLHTCLRMRERVLAVLEEFGEEALTISLRQHIEDVQEEVRRRIEELPDGTTRVLTFPDSTLRENALLKFSMAVTVKGDRMTLDFRGSSPEFINRAINCNAASLKTMLLTSYLQNVWPDLPQTMAVFGPIKMLFDEKSVLNGSFETPQPMSLIPLFKAMTIPVIPMTKLSYSLPHRYTAVVAPQYDQPGTFIYGGLTQNGENVGNFCADINGNGQGGRNHRDGEHSVSPPFAANCDIGEMEVIEEELPIVRLGAFTLARDRVGFGKYRGGLGYEMIASTRGTDMWGFMTGCTGSLFTPSQPLFGGYGPPVYPLCKIQNVNIFDQLEKDPGNIKFDILDLMNNQTVEGGKYSTHPMAMTFELCQNGEVYMMCQGTGAGYGDVLLRDPAHVMKDIEESLISHETALDIFKVVYDQATLLVDEAATKKLRDNERKSRLKRGKPFDKFVKDFVTKEPPAYLPYYGSWDDPTVIYGTSQGKRIKMKASEMQSMFMPNPKDEKIKSLESQLDTVKAQLEACRAKGKASVKAVAKAKSKSKKK</sequence>
<dbReference type="PANTHER" id="PTHR11365:SF23">
    <property type="entry name" value="HYPOTHETICAL 5-OXOPROLINASE (EUROFUNG)-RELATED"/>
    <property type="match status" value="1"/>
</dbReference>
<dbReference type="RefSeq" id="WP_133880950.1">
    <property type="nucleotide sequence ID" value="NZ_MWIN01000001.1"/>
</dbReference>
<protein>
    <submittedName>
        <fullName evidence="2">N-methylhydantoinase B/oxoprolinase/acetone carboxylase alpha subunit</fullName>
    </submittedName>
</protein>
<dbReference type="Proteomes" id="UP000295341">
    <property type="component" value="Unassembled WGS sequence"/>
</dbReference>
<dbReference type="PANTHER" id="PTHR11365">
    <property type="entry name" value="5-OXOPROLINASE RELATED"/>
    <property type="match status" value="1"/>
</dbReference>
<dbReference type="GO" id="GO:0005829">
    <property type="term" value="C:cytosol"/>
    <property type="evidence" value="ECO:0007669"/>
    <property type="project" value="TreeGrafter"/>
</dbReference>
<name>A0A4S3KAK4_9GAMM</name>
<evidence type="ECO:0000259" key="1">
    <source>
        <dbReference type="Pfam" id="PF02538"/>
    </source>
</evidence>
<reference evidence="2 3" key="1">
    <citation type="submission" date="2019-03" db="EMBL/GenBank/DDBJ databases">
        <title>Genomic Encyclopedia of Type Strains, Phase IV (KMG-IV): sequencing the most valuable type-strain genomes for metagenomic binning, comparative biology and taxonomic classification.</title>
        <authorList>
            <person name="Goeker M."/>
        </authorList>
    </citation>
    <scope>NUCLEOTIDE SEQUENCE [LARGE SCALE GENOMIC DNA]</scope>
    <source>
        <strain evidence="2 3">DSM 26377</strain>
    </source>
</reference>
<proteinExistence type="predicted"/>
<dbReference type="EMBL" id="SOBT01000008">
    <property type="protein sequence ID" value="TDU32456.1"/>
    <property type="molecule type" value="Genomic_DNA"/>
</dbReference>
<comment type="caution">
    <text evidence="2">The sequence shown here is derived from an EMBL/GenBank/DDBJ whole genome shotgun (WGS) entry which is preliminary data.</text>
</comment>
<dbReference type="GO" id="GO:0006749">
    <property type="term" value="P:glutathione metabolic process"/>
    <property type="evidence" value="ECO:0007669"/>
    <property type="project" value="TreeGrafter"/>
</dbReference>
<dbReference type="AlphaFoldDB" id="A0A4S3KAK4"/>